<dbReference type="Proteomes" id="UP000057389">
    <property type="component" value="Unassembled WGS sequence"/>
</dbReference>
<dbReference type="AlphaFoldDB" id="A0A109DA77"/>
<evidence type="ECO:0000256" key="2">
    <source>
        <dbReference type="ARBA" id="ARBA00022908"/>
    </source>
</evidence>
<accession>A0A109DA77</accession>
<evidence type="ECO:0000256" key="3">
    <source>
        <dbReference type="ARBA" id="ARBA00023125"/>
    </source>
</evidence>
<dbReference type="InterPro" id="IPR010998">
    <property type="entry name" value="Integrase_recombinase_N"/>
</dbReference>
<protein>
    <submittedName>
        <fullName evidence="8">Integrase</fullName>
    </submittedName>
</protein>
<dbReference type="InterPro" id="IPR050808">
    <property type="entry name" value="Phage_Integrase"/>
</dbReference>
<dbReference type="Pfam" id="PF00589">
    <property type="entry name" value="Phage_integrase"/>
    <property type="match status" value="1"/>
</dbReference>
<evidence type="ECO:0000313" key="9">
    <source>
        <dbReference type="Proteomes" id="UP000057389"/>
    </source>
</evidence>
<dbReference type="GO" id="GO:0015074">
    <property type="term" value="P:DNA integration"/>
    <property type="evidence" value="ECO:0007669"/>
    <property type="project" value="UniProtKB-KW"/>
</dbReference>
<evidence type="ECO:0000256" key="4">
    <source>
        <dbReference type="ARBA" id="ARBA00023172"/>
    </source>
</evidence>
<evidence type="ECO:0000256" key="5">
    <source>
        <dbReference type="PROSITE-ProRule" id="PRU01248"/>
    </source>
</evidence>
<dbReference type="Gene3D" id="3.30.160.390">
    <property type="entry name" value="Integrase, DNA-binding domain"/>
    <property type="match status" value="1"/>
</dbReference>
<dbReference type="Pfam" id="PF13356">
    <property type="entry name" value="Arm-DNA-bind_3"/>
    <property type="match status" value="1"/>
</dbReference>
<evidence type="ECO:0000313" key="8">
    <source>
        <dbReference type="EMBL" id="KWU01425.1"/>
    </source>
</evidence>
<keyword evidence="9" id="KW-1185">Reference proteome</keyword>
<evidence type="ECO:0000259" key="7">
    <source>
        <dbReference type="PROSITE" id="PS51900"/>
    </source>
</evidence>
<keyword evidence="4" id="KW-0233">DNA recombination</keyword>
<comment type="caution">
    <text evidence="8">The sequence shown here is derived from an EMBL/GenBank/DDBJ whole genome shotgun (WGS) entry which is preliminary data.</text>
</comment>
<dbReference type="CDD" id="cd00796">
    <property type="entry name" value="INT_Rci_Hp1_C"/>
    <property type="match status" value="1"/>
</dbReference>
<dbReference type="InterPro" id="IPR002104">
    <property type="entry name" value="Integrase_catalytic"/>
</dbReference>
<feature type="domain" description="Core-binding (CB)" evidence="7">
    <location>
        <begin position="102"/>
        <end position="182"/>
    </location>
</feature>
<dbReference type="Gene3D" id="1.10.443.10">
    <property type="entry name" value="Intergrase catalytic core"/>
    <property type="match status" value="1"/>
</dbReference>
<organism evidence="8 9">
    <name type="scientific">Vibrio toranzoniae</name>
    <dbReference type="NCBI Taxonomy" id="1194427"/>
    <lineage>
        <taxon>Bacteria</taxon>
        <taxon>Pseudomonadati</taxon>
        <taxon>Pseudomonadota</taxon>
        <taxon>Gammaproteobacteria</taxon>
        <taxon>Vibrionales</taxon>
        <taxon>Vibrionaceae</taxon>
        <taxon>Vibrio</taxon>
    </lineage>
</organism>
<reference evidence="8 9" key="1">
    <citation type="submission" date="2015-11" db="EMBL/GenBank/DDBJ databases">
        <title>Draft WGS of Vibrio toranzoniae.</title>
        <authorList>
            <person name="Lasa A."/>
            <person name="Romalde J.L."/>
        </authorList>
    </citation>
    <scope>NUCLEOTIDE SEQUENCE [LARGE SCALE GENOMIC DNA]</scope>
    <source>
        <strain evidence="8 9">Vb 10.8</strain>
    </source>
</reference>
<dbReference type="InterPro" id="IPR011010">
    <property type="entry name" value="DNA_brk_join_enz"/>
</dbReference>
<dbReference type="PANTHER" id="PTHR30629">
    <property type="entry name" value="PROPHAGE INTEGRASE"/>
    <property type="match status" value="1"/>
</dbReference>
<dbReference type="InterPro" id="IPR025166">
    <property type="entry name" value="Integrase_DNA_bind_dom"/>
</dbReference>
<dbReference type="PROSITE" id="PS51898">
    <property type="entry name" value="TYR_RECOMBINASE"/>
    <property type="match status" value="1"/>
</dbReference>
<dbReference type="EMBL" id="LMXU01000014">
    <property type="protein sequence ID" value="KWU01425.1"/>
    <property type="molecule type" value="Genomic_DNA"/>
</dbReference>
<dbReference type="GeneID" id="300178726"/>
<dbReference type="PANTHER" id="PTHR30629:SF2">
    <property type="entry name" value="PROPHAGE INTEGRASE INTS-RELATED"/>
    <property type="match status" value="1"/>
</dbReference>
<dbReference type="InterPro" id="IPR013762">
    <property type="entry name" value="Integrase-like_cat_sf"/>
</dbReference>
<proteinExistence type="inferred from homology"/>
<evidence type="ECO:0000259" key="6">
    <source>
        <dbReference type="PROSITE" id="PS51898"/>
    </source>
</evidence>
<gene>
    <name evidence="8" type="ORF">APQ14_06880</name>
</gene>
<dbReference type="Gene3D" id="1.10.150.130">
    <property type="match status" value="1"/>
</dbReference>
<dbReference type="SUPFAM" id="SSF56349">
    <property type="entry name" value="DNA breaking-rejoining enzymes"/>
    <property type="match status" value="1"/>
</dbReference>
<dbReference type="InterPro" id="IPR038488">
    <property type="entry name" value="Integrase_DNA-bd_sf"/>
</dbReference>
<dbReference type="RefSeq" id="WP_060467970.1">
    <property type="nucleotide sequence ID" value="NZ_AP025514.1"/>
</dbReference>
<evidence type="ECO:0000256" key="1">
    <source>
        <dbReference type="ARBA" id="ARBA00008857"/>
    </source>
</evidence>
<dbReference type="GO" id="GO:0003677">
    <property type="term" value="F:DNA binding"/>
    <property type="evidence" value="ECO:0007669"/>
    <property type="project" value="UniProtKB-UniRule"/>
</dbReference>
<comment type="similarity">
    <text evidence="1">Belongs to the 'phage' integrase family.</text>
</comment>
<sequence>MALKQKITNSSIENLTIEDKRLNDTEVSGFHARISPKGTVKYYLYYRINGKQRNYFLGAANSLTPAQARDLAKEKSGQVASGEDVQESRHEAKKLEAREGLTLTRFLDEHYQDYLMALNPRTANQSFNSIKNTFAHLGEKRLTDIAARDIQEWYTQKRKQGRAPATMSRIFMSFKAALTRAVEWELLDSHSLDKVKLVTEDNTRVRYLSREEESALLIALDERNDRLRASGSEKLYSDFVKPLVITAINTGARKNELLSLSWEDVSFENRYLTVRAENAKSKKTRRIPLNDTVFNLLSQWRAQNPNQIYVFTPNHRDSAPLIQYPWRCLLKEADISNFRFHDLRHHFASKLVTNGVDLNTVRELLGHSDLKMTLRYAHLAPEHKAAAVNLIG</sequence>
<dbReference type="OrthoDB" id="9795573at2"/>
<keyword evidence="2" id="KW-0229">DNA integration</keyword>
<feature type="domain" description="Tyr recombinase" evidence="6">
    <location>
        <begin position="203"/>
        <end position="389"/>
    </location>
</feature>
<dbReference type="GO" id="GO:0006310">
    <property type="term" value="P:DNA recombination"/>
    <property type="evidence" value="ECO:0007669"/>
    <property type="project" value="UniProtKB-KW"/>
</dbReference>
<keyword evidence="3 5" id="KW-0238">DNA-binding</keyword>
<dbReference type="InterPro" id="IPR044068">
    <property type="entry name" value="CB"/>
</dbReference>
<name>A0A109DA77_9VIBR</name>
<dbReference type="PROSITE" id="PS51900">
    <property type="entry name" value="CB"/>
    <property type="match status" value="1"/>
</dbReference>